<accession>A0A653CVR1</accession>
<evidence type="ECO:0000313" key="1">
    <source>
        <dbReference type="EMBL" id="VEN51946.1"/>
    </source>
</evidence>
<dbReference type="EMBL" id="CAACVG010009066">
    <property type="protein sequence ID" value="VEN51946.1"/>
    <property type="molecule type" value="Genomic_DNA"/>
</dbReference>
<dbReference type="Proteomes" id="UP000410492">
    <property type="component" value="Unassembled WGS sequence"/>
</dbReference>
<protein>
    <submittedName>
        <fullName evidence="1">Uncharacterized protein</fullName>
    </submittedName>
</protein>
<organism evidence="1 2">
    <name type="scientific">Callosobruchus maculatus</name>
    <name type="common">Southern cowpea weevil</name>
    <name type="synonym">Pulse bruchid</name>
    <dbReference type="NCBI Taxonomy" id="64391"/>
    <lineage>
        <taxon>Eukaryota</taxon>
        <taxon>Metazoa</taxon>
        <taxon>Ecdysozoa</taxon>
        <taxon>Arthropoda</taxon>
        <taxon>Hexapoda</taxon>
        <taxon>Insecta</taxon>
        <taxon>Pterygota</taxon>
        <taxon>Neoptera</taxon>
        <taxon>Endopterygota</taxon>
        <taxon>Coleoptera</taxon>
        <taxon>Polyphaga</taxon>
        <taxon>Cucujiformia</taxon>
        <taxon>Chrysomeloidea</taxon>
        <taxon>Chrysomelidae</taxon>
        <taxon>Bruchinae</taxon>
        <taxon>Bruchini</taxon>
        <taxon>Callosobruchus</taxon>
    </lineage>
</organism>
<reference evidence="1 2" key="1">
    <citation type="submission" date="2019-01" db="EMBL/GenBank/DDBJ databases">
        <authorList>
            <person name="Sayadi A."/>
        </authorList>
    </citation>
    <scope>NUCLEOTIDE SEQUENCE [LARGE SCALE GENOMIC DNA]</scope>
</reference>
<sequence length="32" mass="3772">MPVMYVVSIIIWWHTRSYILSEPNPVLTPKIS</sequence>
<proteinExistence type="predicted"/>
<dbReference type="AlphaFoldDB" id="A0A653CVR1"/>
<keyword evidence="2" id="KW-1185">Reference proteome</keyword>
<evidence type="ECO:0000313" key="2">
    <source>
        <dbReference type="Proteomes" id="UP000410492"/>
    </source>
</evidence>
<gene>
    <name evidence="1" type="ORF">CALMAC_LOCUS12244</name>
</gene>
<name>A0A653CVR1_CALMS</name>